<organism evidence="1 2">
    <name type="scientific">Paraburkholderia antibiotica</name>
    <dbReference type="NCBI Taxonomy" id="2728839"/>
    <lineage>
        <taxon>Bacteria</taxon>
        <taxon>Pseudomonadati</taxon>
        <taxon>Pseudomonadota</taxon>
        <taxon>Betaproteobacteria</taxon>
        <taxon>Burkholderiales</taxon>
        <taxon>Burkholderiaceae</taxon>
        <taxon>Paraburkholderia</taxon>
    </lineage>
</organism>
<protein>
    <submittedName>
        <fullName evidence="1">DNA-directed RNA polymerase subunit beta</fullName>
    </submittedName>
</protein>
<name>A0A7Y0A2C0_9BURK</name>
<dbReference type="Proteomes" id="UP000583127">
    <property type="component" value="Unassembled WGS sequence"/>
</dbReference>
<sequence length="188" mass="21052">MESVTATPPLSRTINLLAVIDTQYIKHSYEPNPDVLHPTAIKPDHLFLIGAGLCSNSGKLKFEAKTGDAISLTGTSATHNSNDAVILYNAHPSGRSHIFHPFRQKFVTRRCSVEPNPDSENYDGLPAIETTSHFSHLNSRIQDYGTQHIDFKFALYTLSDDGQTQRLYGYYRCRLSATVEPPHRTHLE</sequence>
<dbReference type="InterPro" id="IPR021087">
    <property type="entry name" value="Uncharacterised_PixA/AidA"/>
</dbReference>
<comment type="caution">
    <text evidence="1">The sequence shown here is derived from an EMBL/GenBank/DDBJ whole genome shotgun (WGS) entry which is preliminary data.</text>
</comment>
<proteinExistence type="predicted"/>
<dbReference type="RefSeq" id="WP_169501379.1">
    <property type="nucleotide sequence ID" value="NZ_JABBFZ010000032.1"/>
</dbReference>
<dbReference type="GO" id="GO:0000428">
    <property type="term" value="C:DNA-directed RNA polymerase complex"/>
    <property type="evidence" value="ECO:0007669"/>
    <property type="project" value="UniProtKB-KW"/>
</dbReference>
<dbReference type="Gene3D" id="2.60.40.3910">
    <property type="entry name" value="Inclusion body protein"/>
    <property type="match status" value="1"/>
</dbReference>
<evidence type="ECO:0000313" key="1">
    <source>
        <dbReference type="EMBL" id="NML35198.1"/>
    </source>
</evidence>
<keyword evidence="1" id="KW-0804">Transcription</keyword>
<evidence type="ECO:0000313" key="2">
    <source>
        <dbReference type="Proteomes" id="UP000583127"/>
    </source>
</evidence>
<accession>A0A7Y0A2C0</accession>
<gene>
    <name evidence="1" type="ORF">HHL14_30795</name>
</gene>
<keyword evidence="2" id="KW-1185">Reference proteome</keyword>
<dbReference type="InterPro" id="IPR038712">
    <property type="entry name" value="PixA-like_sf"/>
</dbReference>
<dbReference type="AlphaFoldDB" id="A0A7Y0A2C0"/>
<reference evidence="1 2" key="1">
    <citation type="submission" date="2020-04" db="EMBL/GenBank/DDBJ databases">
        <title>Paraburkholderia sp. G-4-1-8 isolated from soil.</title>
        <authorList>
            <person name="Dahal R.H."/>
        </authorList>
    </citation>
    <scope>NUCLEOTIDE SEQUENCE [LARGE SCALE GENOMIC DNA]</scope>
    <source>
        <strain evidence="1 2">G-4-1-8</strain>
    </source>
</reference>
<keyword evidence="1" id="KW-0240">DNA-directed RNA polymerase</keyword>
<dbReference type="EMBL" id="JABBFZ010000032">
    <property type="protein sequence ID" value="NML35198.1"/>
    <property type="molecule type" value="Genomic_DNA"/>
</dbReference>
<dbReference type="Pfam" id="PF12306">
    <property type="entry name" value="PixA"/>
    <property type="match status" value="1"/>
</dbReference>